<feature type="transmembrane region" description="Helical" evidence="6">
    <location>
        <begin position="258"/>
        <end position="281"/>
    </location>
</feature>
<dbReference type="InterPro" id="IPR049326">
    <property type="entry name" value="Rhodopsin_dom_fungi"/>
</dbReference>
<feature type="transmembrane region" description="Helical" evidence="6">
    <location>
        <begin position="52"/>
        <end position="75"/>
    </location>
</feature>
<protein>
    <recommendedName>
        <fullName evidence="7">Rhodopsin domain-containing protein</fullName>
    </recommendedName>
</protein>
<evidence type="ECO:0000256" key="5">
    <source>
        <dbReference type="ARBA" id="ARBA00038359"/>
    </source>
</evidence>
<proteinExistence type="inferred from homology"/>
<evidence type="ECO:0000256" key="1">
    <source>
        <dbReference type="ARBA" id="ARBA00004141"/>
    </source>
</evidence>
<feature type="transmembrane region" description="Helical" evidence="6">
    <location>
        <begin position="136"/>
        <end position="157"/>
    </location>
</feature>
<dbReference type="InterPro" id="IPR052337">
    <property type="entry name" value="SAT4-like"/>
</dbReference>
<evidence type="ECO:0000256" key="6">
    <source>
        <dbReference type="SAM" id="Phobius"/>
    </source>
</evidence>
<evidence type="ECO:0000313" key="8">
    <source>
        <dbReference type="EMBL" id="EPS25081.1"/>
    </source>
</evidence>
<dbReference type="PANTHER" id="PTHR33048:SF47">
    <property type="entry name" value="INTEGRAL MEMBRANE PROTEIN-RELATED"/>
    <property type="match status" value="1"/>
</dbReference>
<feature type="domain" description="Rhodopsin" evidence="7">
    <location>
        <begin position="35"/>
        <end position="281"/>
    </location>
</feature>
<feature type="transmembrane region" description="Helical" evidence="6">
    <location>
        <begin position="219"/>
        <end position="238"/>
    </location>
</feature>
<comment type="subcellular location">
    <subcellularLocation>
        <location evidence="1">Membrane</location>
        <topology evidence="1">Multi-pass membrane protein</topology>
    </subcellularLocation>
</comment>
<evidence type="ECO:0000256" key="2">
    <source>
        <dbReference type="ARBA" id="ARBA00022692"/>
    </source>
</evidence>
<reference evidence="8 9" key="1">
    <citation type="journal article" date="2013" name="PLoS ONE">
        <title>Genomic and secretomic analyses reveal unique features of the lignocellulolytic enzyme system of Penicillium decumbens.</title>
        <authorList>
            <person name="Liu G."/>
            <person name="Zhang L."/>
            <person name="Wei X."/>
            <person name="Zou G."/>
            <person name="Qin Y."/>
            <person name="Ma L."/>
            <person name="Li J."/>
            <person name="Zheng H."/>
            <person name="Wang S."/>
            <person name="Wang C."/>
            <person name="Xun L."/>
            <person name="Zhao G.-P."/>
            <person name="Zhou Z."/>
            <person name="Qu Y."/>
        </authorList>
    </citation>
    <scope>NUCLEOTIDE SEQUENCE [LARGE SCALE GENOMIC DNA]</scope>
    <source>
        <strain evidence="9">114-2 / CGMCC 5302</strain>
    </source>
</reference>
<dbReference type="AlphaFoldDB" id="S7Z8T2"/>
<organism evidence="8 9">
    <name type="scientific">Penicillium oxalicum (strain 114-2 / CGMCC 5302)</name>
    <name type="common">Penicillium decumbens</name>
    <dbReference type="NCBI Taxonomy" id="933388"/>
    <lineage>
        <taxon>Eukaryota</taxon>
        <taxon>Fungi</taxon>
        <taxon>Dikarya</taxon>
        <taxon>Ascomycota</taxon>
        <taxon>Pezizomycotina</taxon>
        <taxon>Eurotiomycetes</taxon>
        <taxon>Eurotiomycetidae</taxon>
        <taxon>Eurotiales</taxon>
        <taxon>Aspergillaceae</taxon>
        <taxon>Penicillium</taxon>
    </lineage>
</organism>
<evidence type="ECO:0000313" key="9">
    <source>
        <dbReference type="Proteomes" id="UP000019376"/>
    </source>
</evidence>
<dbReference type="GO" id="GO:0016020">
    <property type="term" value="C:membrane"/>
    <property type="evidence" value="ECO:0007669"/>
    <property type="project" value="UniProtKB-SubCell"/>
</dbReference>
<keyword evidence="3 6" id="KW-1133">Transmembrane helix</keyword>
<sequence>MGTASSLGEGTFGPKTIKATGIALIVLTSLVAAARFVGSIRGLKDIRAEDCLLLVAYVFFLELSILYIYVAPIIFRLDSLKNGLIPMYATVAQDTLQLQTVFFVTTSSLWICLWMVKFSLLSMYKRLVVGKAYIAAWWGITIACAAFLVGCILSSWFSCSSFHAWFTAGACNTPRDIRAAVISLYFAYAVDILTDLAIMALPIRLIWHLKMQMKQKLSIGGLFCFGWICIIIATIRVVQLGSASNEASNGEPAPSWLALWGIIEASIAVMIGCCPGLYRVVKSVISPSKPSYAYGSYNARGRGMSGIPSHRSGGHDIAMTNLSGKDGVFQSASAYRSSSPSSSQEHLARGNGRGVILINHGIEVTVDDRNEDFDQMDHQRRHGRSL</sequence>
<dbReference type="PANTHER" id="PTHR33048">
    <property type="entry name" value="PTH11-LIKE INTEGRAL MEMBRANE PROTEIN (AFU_ORTHOLOGUE AFUA_5G11245)"/>
    <property type="match status" value="1"/>
</dbReference>
<evidence type="ECO:0000256" key="3">
    <source>
        <dbReference type="ARBA" id="ARBA00022989"/>
    </source>
</evidence>
<dbReference type="OrthoDB" id="444631at2759"/>
<dbReference type="Proteomes" id="UP000019376">
    <property type="component" value="Unassembled WGS sequence"/>
</dbReference>
<dbReference type="STRING" id="933388.S7Z8T2"/>
<dbReference type="PhylomeDB" id="S7Z8T2"/>
<name>S7Z8T2_PENO1</name>
<dbReference type="Pfam" id="PF20684">
    <property type="entry name" value="Fung_rhodopsin"/>
    <property type="match status" value="1"/>
</dbReference>
<evidence type="ECO:0000259" key="7">
    <source>
        <dbReference type="Pfam" id="PF20684"/>
    </source>
</evidence>
<keyword evidence="4 6" id="KW-0472">Membrane</keyword>
<feature type="transmembrane region" description="Helical" evidence="6">
    <location>
        <begin position="185"/>
        <end position="207"/>
    </location>
</feature>
<dbReference type="eggNOG" id="ENOG502SSB8">
    <property type="taxonomic scope" value="Eukaryota"/>
</dbReference>
<feature type="transmembrane region" description="Helical" evidence="6">
    <location>
        <begin position="20"/>
        <end position="40"/>
    </location>
</feature>
<evidence type="ECO:0000256" key="4">
    <source>
        <dbReference type="ARBA" id="ARBA00023136"/>
    </source>
</evidence>
<comment type="similarity">
    <text evidence="5">Belongs to the SAT4 family.</text>
</comment>
<keyword evidence="9" id="KW-1185">Reference proteome</keyword>
<dbReference type="EMBL" id="KB644408">
    <property type="protein sequence ID" value="EPS25081.1"/>
    <property type="molecule type" value="Genomic_DNA"/>
</dbReference>
<keyword evidence="2 6" id="KW-0812">Transmembrane</keyword>
<feature type="transmembrane region" description="Helical" evidence="6">
    <location>
        <begin position="95"/>
        <end position="116"/>
    </location>
</feature>
<accession>S7Z8T2</accession>
<dbReference type="HOGENOM" id="CLU_046870_0_0_1"/>
<gene>
    <name evidence="8" type="ORF">PDE_00012</name>
</gene>